<feature type="chain" id="PRO_5032717979" evidence="2">
    <location>
        <begin position="25"/>
        <end position="118"/>
    </location>
</feature>
<accession>A0A809RLM9</accession>
<feature type="signal peptide" evidence="2">
    <location>
        <begin position="1"/>
        <end position="24"/>
    </location>
</feature>
<evidence type="ECO:0000256" key="1">
    <source>
        <dbReference type="SAM" id="MobiDB-lite"/>
    </source>
</evidence>
<reference evidence="4" key="1">
    <citation type="submission" date="2019-11" db="EMBL/GenBank/DDBJ databases">
        <title>Isolation and characterization of a novel species in the genus Sulfuriferula.</title>
        <authorList>
            <person name="Mochizuki J."/>
            <person name="Kojima H."/>
            <person name="Fukui M."/>
        </authorList>
    </citation>
    <scope>NUCLEOTIDE SEQUENCE [LARGE SCALE GENOMIC DNA]</scope>
    <source>
        <strain evidence="4">SGTM</strain>
    </source>
</reference>
<dbReference type="RefSeq" id="WP_162086095.1">
    <property type="nucleotide sequence ID" value="NZ_AP021881.1"/>
</dbReference>
<feature type="compositionally biased region" description="Gly residues" evidence="1">
    <location>
        <begin position="96"/>
        <end position="118"/>
    </location>
</feature>
<dbReference type="KEGG" id="sniv:SFSGTM_31740"/>
<protein>
    <submittedName>
        <fullName evidence="3">Uncharacterized protein</fullName>
    </submittedName>
</protein>
<keyword evidence="4" id="KW-1185">Reference proteome</keyword>
<feature type="region of interest" description="Disordered" evidence="1">
    <location>
        <begin position="57"/>
        <end position="118"/>
    </location>
</feature>
<name>A0A809RLM9_9PROT</name>
<sequence length="118" mass="12745">MNKKLLISTLLLAAITIPFQVTVAADQTSTQTQLQTQNQIYGSQLMTLQERTTYRNEMHRAKTEQAREQIRSQHHEQMQVRAKERGVTLPDSPPAMGGGMGPGMSGGGMGPGGGKGGH</sequence>
<dbReference type="Proteomes" id="UP000463939">
    <property type="component" value="Chromosome"/>
</dbReference>
<organism evidence="3 4">
    <name type="scientific">Sulfuriferula nivalis</name>
    <dbReference type="NCBI Taxonomy" id="2675298"/>
    <lineage>
        <taxon>Bacteria</taxon>
        <taxon>Pseudomonadati</taxon>
        <taxon>Pseudomonadota</taxon>
        <taxon>Betaproteobacteria</taxon>
        <taxon>Nitrosomonadales</taxon>
        <taxon>Sulfuricellaceae</taxon>
        <taxon>Sulfuriferula</taxon>
    </lineage>
</organism>
<feature type="compositionally biased region" description="Basic and acidic residues" evidence="1">
    <location>
        <begin position="57"/>
        <end position="86"/>
    </location>
</feature>
<evidence type="ECO:0000313" key="4">
    <source>
        <dbReference type="Proteomes" id="UP000463939"/>
    </source>
</evidence>
<dbReference type="AlphaFoldDB" id="A0A809RLM9"/>
<keyword evidence="2" id="KW-0732">Signal</keyword>
<dbReference type="EMBL" id="AP021881">
    <property type="protein sequence ID" value="BBP02466.1"/>
    <property type="molecule type" value="Genomic_DNA"/>
</dbReference>
<gene>
    <name evidence="3" type="ORF">SFSGTM_31740</name>
</gene>
<proteinExistence type="predicted"/>
<evidence type="ECO:0000256" key="2">
    <source>
        <dbReference type="SAM" id="SignalP"/>
    </source>
</evidence>
<evidence type="ECO:0000313" key="3">
    <source>
        <dbReference type="EMBL" id="BBP02466.1"/>
    </source>
</evidence>